<evidence type="ECO:0000313" key="2">
    <source>
        <dbReference type="Proteomes" id="UP000007887"/>
    </source>
</evidence>
<evidence type="ECO:0000313" key="1">
    <source>
        <dbReference type="EMBL" id="BAL84695.1"/>
    </source>
</evidence>
<sequence length="271" mass="30122">MSTYLEVKNDLDIVQVDDTHKTLKIIREGTLSASYSRGEMCGFALEENECFAVFAVASGVLLCVSPLIYDGKLVYYVSSDGAPISYKTIGYLCSSDKMLHGAGIEVYTDKGELTYSSFFKSMNYVLYKNIPPSSKIWSGTGRDTPESKAQSRLIDNGNYWESYAYNGQSPFVLPQSIPCVHSGSINPFYTGWQGANPNYGAFTCGGFRFTDRNKIEILSPLIEFGAQKIIGVGDFSQLTYRDYHSGSGMNEVNHYSGAMAIYYDFHIFEPI</sequence>
<dbReference type="AlphaFoldDB" id="I0GVA8"/>
<gene>
    <name evidence="1" type="ordered locus">SELR_pSRC400440</name>
</gene>
<protein>
    <submittedName>
        <fullName evidence="1">Uncharacterized protein</fullName>
    </submittedName>
</protein>
<proteinExistence type="predicted"/>
<dbReference type="PATRIC" id="fig|927704.6.peg.3459"/>
<dbReference type="EMBL" id="AP012294">
    <property type="protein sequence ID" value="BAL84695.1"/>
    <property type="molecule type" value="Genomic_DNA"/>
</dbReference>
<reference evidence="1 2" key="1">
    <citation type="submission" date="2011-10" db="EMBL/GenBank/DDBJ databases">
        <title>Whole genome sequence of Selenomonas ruminantium subsp. lactilytica TAM6421.</title>
        <authorList>
            <person name="Oguchi A."/>
            <person name="Ankai A."/>
            <person name="Kaneko J."/>
            <person name="Yamada-Narita S."/>
            <person name="Fukui S."/>
            <person name="Takahashi M."/>
            <person name="Onodera T."/>
            <person name="Kojima S."/>
            <person name="Fushimi T."/>
            <person name="Abe N."/>
            <person name="Kamio Y."/>
            <person name="Yamazaki S."/>
            <person name="Fujita N."/>
        </authorList>
    </citation>
    <scope>NUCLEOTIDE SEQUENCE [LARGE SCALE GENOMIC DNA]</scope>
    <source>
        <strain evidence="2">NBRC 103574 / TAM6421</strain>
        <plasmid evidence="1 2">pSRC4</plasmid>
    </source>
</reference>
<organism evidence="1 2">
    <name type="scientific">Selenomonas ruminantium subsp. lactilytica (strain NBRC 103574 / TAM6421)</name>
    <dbReference type="NCBI Taxonomy" id="927704"/>
    <lineage>
        <taxon>Bacteria</taxon>
        <taxon>Bacillati</taxon>
        <taxon>Bacillota</taxon>
        <taxon>Negativicutes</taxon>
        <taxon>Selenomonadales</taxon>
        <taxon>Selenomonadaceae</taxon>
        <taxon>Selenomonas</taxon>
    </lineage>
</organism>
<dbReference type="Proteomes" id="UP000007887">
    <property type="component" value="Plasmid pSRC4"/>
</dbReference>
<dbReference type="RefSeq" id="WP_014425995.1">
    <property type="nucleotide sequence ID" value="NC_017069.1"/>
</dbReference>
<keyword evidence="1" id="KW-0614">Plasmid</keyword>
<geneLocation type="plasmid" evidence="1 2">
    <name>pSRC4</name>
</geneLocation>
<accession>I0GVA8</accession>
<name>I0GVA8_SELRL</name>
<dbReference type="HOGENOM" id="CLU_1026340_0_0_9"/>
<dbReference type="KEGG" id="sri:SELR_pSRC400440"/>